<dbReference type="GO" id="GO:0044718">
    <property type="term" value="P:siderophore transmembrane transport"/>
    <property type="evidence" value="ECO:0007669"/>
    <property type="project" value="TreeGrafter"/>
</dbReference>
<evidence type="ECO:0000256" key="10">
    <source>
        <dbReference type="ARBA" id="ARBA00023237"/>
    </source>
</evidence>
<dbReference type="GO" id="GO:0015344">
    <property type="term" value="F:siderophore uptake transmembrane transporter activity"/>
    <property type="evidence" value="ECO:0007669"/>
    <property type="project" value="TreeGrafter"/>
</dbReference>
<feature type="chain" id="PRO_5030025780" evidence="13">
    <location>
        <begin position="28"/>
        <end position="707"/>
    </location>
</feature>
<protein>
    <submittedName>
        <fullName evidence="16">Outer membrane vitamin B12 receptor BtuB</fullName>
    </submittedName>
</protein>
<dbReference type="InterPro" id="IPR036942">
    <property type="entry name" value="Beta-barrel_TonB_sf"/>
</dbReference>
<evidence type="ECO:0000256" key="11">
    <source>
        <dbReference type="PROSITE-ProRule" id="PRU01360"/>
    </source>
</evidence>
<evidence type="ECO:0000256" key="12">
    <source>
        <dbReference type="RuleBase" id="RU003357"/>
    </source>
</evidence>
<accession>A0A1B2LQN2</accession>
<keyword evidence="7 12" id="KW-0798">TonB box</keyword>
<evidence type="ECO:0000256" key="9">
    <source>
        <dbReference type="ARBA" id="ARBA00023170"/>
    </source>
</evidence>
<evidence type="ECO:0000256" key="13">
    <source>
        <dbReference type="SAM" id="SignalP"/>
    </source>
</evidence>
<dbReference type="Pfam" id="PF00593">
    <property type="entry name" value="TonB_dep_Rec_b-barrel"/>
    <property type="match status" value="1"/>
</dbReference>
<keyword evidence="8 11" id="KW-0472">Membrane</keyword>
<dbReference type="InterPro" id="IPR000531">
    <property type="entry name" value="Beta-barrel_TonB"/>
</dbReference>
<dbReference type="InterPro" id="IPR039426">
    <property type="entry name" value="TonB-dep_rcpt-like"/>
</dbReference>
<dbReference type="PANTHER" id="PTHR30069">
    <property type="entry name" value="TONB-DEPENDENT OUTER MEMBRANE RECEPTOR"/>
    <property type="match status" value="1"/>
</dbReference>
<evidence type="ECO:0000259" key="14">
    <source>
        <dbReference type="Pfam" id="PF00593"/>
    </source>
</evidence>
<sequence>MLNTPCAHPLRAPSFSALLLLAAPAIASSAQPIELLETLIVSADRSVVSIEESPRTITVIDSQQIREYLNAGGIQRLLGEVPGIEYARSGGLGGQLVIRGQNSNSGRTVLAIDGDRHRGRSTQEFNLLDPNAIERIEIIRGPASALYGSDAMSGVVNIITRRAHVEDGQDFSLAPKLRAAEWSSNGNMYGVRGELVGGGNGFDVLIGLNQRTANDYDSPLGKVDNSDYDSRGLDFNLGYRTSTTARWELSGRYQHVTTGRAGGLGAAPGPDLLEVREDPLVERYLRLSYANLVFDDWLDTLDASLYVRQIKTDSYQVNRKNATRDVATHQKNHSPTVFGGHLTATRQIEDHQLSFGGDFFNEAADGRKSLQQRYNKDGTLQAEGTWNTLERDTEQTSFGLFVSDDWYLNERWSLAGALRGDMVQVKVGSGITGENSAVTRAYQGNTNNRHSALSGSLGAVYLLTPDWHLVGNLSRGFRAPSGQQMARTSVSSTLTTLPAPDLEPETNLTAEFGVRWYGEQSQASLSAYQSRYDDLIDLVSVSSGVMQQQNISKAIIEGIELEGKARLLGPWSMRYALAATRGTNEAEDQPLDGIAPLSGQLTLRYQADRWYSEGKVRGYRGRTRIDDSQERKTASYAMVDLYAGSDLSQLFGAQWKHWKVSVGVENLFDRVGRNPTTAEDLAYSNDLLGNPLVEPGRTAQLKLLVDY</sequence>
<feature type="domain" description="TonB-dependent receptor-like beta-barrel" evidence="14">
    <location>
        <begin position="200"/>
        <end position="667"/>
    </location>
</feature>
<evidence type="ECO:0000256" key="8">
    <source>
        <dbReference type="ARBA" id="ARBA00023136"/>
    </source>
</evidence>
<proteinExistence type="inferred from homology"/>
<dbReference type="PROSITE" id="PS52016">
    <property type="entry name" value="TONB_DEPENDENT_REC_3"/>
    <property type="match status" value="1"/>
</dbReference>
<dbReference type="SUPFAM" id="SSF56935">
    <property type="entry name" value="Porins"/>
    <property type="match status" value="1"/>
</dbReference>
<dbReference type="CDD" id="cd01347">
    <property type="entry name" value="ligand_gated_channel"/>
    <property type="match status" value="1"/>
</dbReference>
<dbReference type="Pfam" id="PF07715">
    <property type="entry name" value="Plug"/>
    <property type="match status" value="1"/>
</dbReference>
<dbReference type="Gene3D" id="2.40.170.20">
    <property type="entry name" value="TonB-dependent receptor, beta-barrel domain"/>
    <property type="match status" value="1"/>
</dbReference>
<keyword evidence="10 11" id="KW-0998">Cell outer membrane</keyword>
<keyword evidence="6 13" id="KW-0732">Signal</keyword>
<evidence type="ECO:0000256" key="6">
    <source>
        <dbReference type="ARBA" id="ARBA00022729"/>
    </source>
</evidence>
<evidence type="ECO:0000313" key="16">
    <source>
        <dbReference type="EMBL" id="AOA33894.1"/>
    </source>
</evidence>
<comment type="similarity">
    <text evidence="2">Belongs to the TonB-dependent receptor family. Hemoglobin/haptoglobin binding protein subfamily.</text>
</comment>
<dbReference type="PANTHER" id="PTHR30069:SF29">
    <property type="entry name" value="HEMOGLOBIN AND HEMOGLOBIN-HAPTOGLOBIN-BINDING PROTEIN 1-RELATED"/>
    <property type="match status" value="1"/>
</dbReference>
<dbReference type="InterPro" id="IPR037066">
    <property type="entry name" value="Plug_dom_sf"/>
</dbReference>
<dbReference type="InterPro" id="IPR012910">
    <property type="entry name" value="Plug_dom"/>
</dbReference>
<dbReference type="GO" id="GO:0009279">
    <property type="term" value="C:cell outer membrane"/>
    <property type="evidence" value="ECO:0007669"/>
    <property type="project" value="UniProtKB-SubCell"/>
</dbReference>
<evidence type="ECO:0000256" key="4">
    <source>
        <dbReference type="ARBA" id="ARBA00022452"/>
    </source>
</evidence>
<dbReference type="RefSeq" id="WP_047234947.1">
    <property type="nucleotide sequence ID" value="NZ_CP110648.1"/>
</dbReference>
<evidence type="ECO:0000256" key="3">
    <source>
        <dbReference type="ARBA" id="ARBA00022448"/>
    </source>
</evidence>
<comment type="subcellular location">
    <subcellularLocation>
        <location evidence="1 11">Cell outer membrane</location>
        <topology evidence="1 11">Multi-pass membrane protein</topology>
    </subcellularLocation>
</comment>
<evidence type="ECO:0000256" key="1">
    <source>
        <dbReference type="ARBA" id="ARBA00004571"/>
    </source>
</evidence>
<keyword evidence="3 11" id="KW-0813">Transport</keyword>
<keyword evidence="9 16" id="KW-0675">Receptor</keyword>
<reference evidence="16" key="1">
    <citation type="journal article" date="2016" name="FEMS Microbiol. Lett.">
        <title>Aeromonas salmonicida subsp. salmonicida strains isolated from Chinese freshwater fish contain a novel genomic island and possible regional-specific mobile genetic elements profiles.</title>
        <authorList>
            <person name="Long M."/>
            <person name="Nielsen T.K."/>
            <person name="Leisner J.J."/>
            <person name="Hansen L.H."/>
            <person name="Shen Z.X."/>
            <person name="Zhang Q.Q."/>
            <person name="Li A."/>
        </authorList>
    </citation>
    <scope>NUCLEOTIDE SEQUENCE</scope>
    <source>
        <strain evidence="16">BG</strain>
    </source>
</reference>
<evidence type="ECO:0000256" key="7">
    <source>
        <dbReference type="ARBA" id="ARBA00023077"/>
    </source>
</evidence>
<keyword evidence="4 11" id="KW-1134">Transmembrane beta strand</keyword>
<evidence type="ECO:0000256" key="2">
    <source>
        <dbReference type="ARBA" id="ARBA00008143"/>
    </source>
</evidence>
<evidence type="ECO:0000259" key="15">
    <source>
        <dbReference type="Pfam" id="PF07715"/>
    </source>
</evidence>
<evidence type="ECO:0000256" key="5">
    <source>
        <dbReference type="ARBA" id="ARBA00022692"/>
    </source>
</evidence>
<dbReference type="Gene3D" id="2.170.130.10">
    <property type="entry name" value="TonB-dependent receptor, plug domain"/>
    <property type="match status" value="1"/>
</dbReference>
<keyword evidence="5 11" id="KW-0812">Transmembrane</keyword>
<feature type="signal peptide" evidence="13">
    <location>
        <begin position="1"/>
        <end position="27"/>
    </location>
</feature>
<feature type="domain" description="TonB-dependent receptor plug" evidence="15">
    <location>
        <begin position="50"/>
        <end position="155"/>
    </location>
</feature>
<organism evidence="16">
    <name type="scientific">Aeromonas salmonicida</name>
    <dbReference type="NCBI Taxonomy" id="645"/>
    <lineage>
        <taxon>Bacteria</taxon>
        <taxon>Pseudomonadati</taxon>
        <taxon>Pseudomonadota</taxon>
        <taxon>Gammaproteobacteria</taxon>
        <taxon>Aeromonadales</taxon>
        <taxon>Aeromonadaceae</taxon>
        <taxon>Aeromonas</taxon>
    </lineage>
</organism>
<dbReference type="AlphaFoldDB" id="A0A1B2LQN2"/>
<name>A0A1B2LQN2_AERSA</name>
<dbReference type="EMBL" id="KX231277">
    <property type="protein sequence ID" value="AOA33894.1"/>
    <property type="molecule type" value="Genomic_DNA"/>
</dbReference>